<keyword evidence="1" id="KW-0175">Coiled coil</keyword>
<dbReference type="RefSeq" id="WP_157130707.1">
    <property type="nucleotide sequence ID" value="NZ_CP021422.1"/>
</dbReference>
<dbReference type="EMBL" id="CP065321">
    <property type="protein sequence ID" value="QQR30471.1"/>
    <property type="molecule type" value="Genomic_DNA"/>
</dbReference>
<accession>A0AA92QWH0</accession>
<proteinExistence type="predicted"/>
<dbReference type="AlphaFoldDB" id="A0AA92QWH0"/>
<gene>
    <name evidence="2" type="ORF">I5Q82_01665</name>
</gene>
<protein>
    <submittedName>
        <fullName evidence="2">Uncharacterized protein</fullName>
    </submittedName>
</protein>
<sequence>MMTPYPYTFDDGTPSTGLSLQQVFYKLYSDYVKAKQDWAKMQLEEKRRLANKYRGGTVEDNRSIQNEYLEWYETEAEPQMLLVEEKLGKVLNVFSPGDMEVITGILSSGAGREVAEAQEALSNVEKRNPDGGTVYPVTLYPENWFKLLDSSFTPMDLLESPAALSQKLSVLTAQQSSLTTQVNSLLSVIPDDETVKALHDAYTNAENAYKTAMNNLTQAYTKVTTDMLKTFISVLDSTSDKKAESIPPSAVARIFGIDVGKVSDLLSKLGESAVSCLNAQSKLNAASETASTAAMTYFESKNLQQYKSMLLPLQAQLDSVKAEIAQLQQQIALSTAMQGDSSGSVAPNQIPEGFTQLIITSKFSQVNQQSSSSASASNSSYGVSFFFGGYSSSESHQEAQPGPQPADRYV</sequence>
<dbReference type="Proteomes" id="UP000596035">
    <property type="component" value="Chromosome"/>
</dbReference>
<evidence type="ECO:0000313" key="3">
    <source>
        <dbReference type="Proteomes" id="UP000596035"/>
    </source>
</evidence>
<organism evidence="2 3">
    <name type="scientific">Acutalibacter muris</name>
    <dbReference type="NCBI Taxonomy" id="1796620"/>
    <lineage>
        <taxon>Bacteria</taxon>
        <taxon>Bacillati</taxon>
        <taxon>Bacillota</taxon>
        <taxon>Clostridia</taxon>
        <taxon>Eubacteriales</taxon>
        <taxon>Acutalibacteraceae</taxon>
        <taxon>Acutalibacter</taxon>
    </lineage>
</organism>
<evidence type="ECO:0000256" key="1">
    <source>
        <dbReference type="SAM" id="Coils"/>
    </source>
</evidence>
<reference evidence="2 3" key="1">
    <citation type="submission" date="2020-11" db="EMBL/GenBank/DDBJ databases">
        <title>Closed and high quality bacterial genomes of the OMM12 community.</title>
        <authorList>
            <person name="Marbouty M."/>
            <person name="Lamy-Besnier Q."/>
            <person name="Debarbieux L."/>
            <person name="Koszul R."/>
        </authorList>
    </citation>
    <scope>NUCLEOTIDE SEQUENCE [LARGE SCALE GENOMIC DNA]</scope>
    <source>
        <strain evidence="2 3">KB18</strain>
    </source>
</reference>
<feature type="coiled-coil region" evidence="1">
    <location>
        <begin position="310"/>
        <end position="337"/>
    </location>
</feature>
<evidence type="ECO:0000313" key="2">
    <source>
        <dbReference type="EMBL" id="QQR30471.1"/>
    </source>
</evidence>
<name>A0AA92QWH0_9FIRM</name>